<dbReference type="Proteomes" id="UP001529514">
    <property type="component" value="Chromosome"/>
</dbReference>
<reference evidence="3 4" key="1">
    <citation type="submission" date="2023-10" db="EMBL/GenBank/DDBJ databases">
        <title>Xenorhabdus taiwanensis sp. nov., a symbiotic bacterium associated with the entomopathogenic nematode Steinernema taiwanensis.</title>
        <authorList>
            <person name="Tseng C.T."/>
            <person name="Shu H.Y."/>
            <person name="Chen M.H."/>
            <person name="Fang Y.J."/>
            <person name="Wu T.L."/>
            <person name="Lin Y.C."/>
            <person name="Huang C.J."/>
        </authorList>
    </citation>
    <scope>NUCLEOTIDE SEQUENCE [LARGE SCALE GENOMIC DNA]</scope>
    <source>
        <strain evidence="3 4">TCT-1</strain>
    </source>
</reference>
<organism evidence="3 4">
    <name type="scientific">Xenorhabdus taiwanensis</name>
    <dbReference type="NCBI Taxonomy" id="3085177"/>
    <lineage>
        <taxon>Bacteria</taxon>
        <taxon>Pseudomonadati</taxon>
        <taxon>Pseudomonadota</taxon>
        <taxon>Gammaproteobacteria</taxon>
        <taxon>Enterobacterales</taxon>
        <taxon>Morganellaceae</taxon>
        <taxon>Xenorhabdus</taxon>
    </lineage>
</organism>
<dbReference type="InterPro" id="IPR021361">
    <property type="entry name" value="Tad2-like_dom"/>
</dbReference>
<feature type="domain" description="Thoeris anti-defense 2-like" evidence="1">
    <location>
        <begin position="40"/>
        <end position="101"/>
    </location>
</feature>
<dbReference type="InterPro" id="IPR056725">
    <property type="entry name" value="DUF7823"/>
</dbReference>
<feature type="domain" description="DUF7823" evidence="2">
    <location>
        <begin position="139"/>
        <end position="250"/>
    </location>
</feature>
<evidence type="ECO:0000259" key="1">
    <source>
        <dbReference type="Pfam" id="PF11195"/>
    </source>
</evidence>
<name>A0ABN7BYD7_9GAMM</name>
<proteinExistence type="predicted"/>
<accession>A0ABN7BYD7</accession>
<evidence type="ECO:0000313" key="4">
    <source>
        <dbReference type="Proteomes" id="UP001529514"/>
    </source>
</evidence>
<dbReference type="Pfam" id="PF11195">
    <property type="entry name" value="Tad2-like"/>
    <property type="match status" value="1"/>
</dbReference>
<keyword evidence="4" id="KW-1185">Reference proteome</keyword>
<dbReference type="Pfam" id="PF25136">
    <property type="entry name" value="DUF7823"/>
    <property type="match status" value="1"/>
</dbReference>
<protein>
    <submittedName>
        <fullName evidence="3">Uncharacterized protein</fullName>
    </submittedName>
</protein>
<dbReference type="EMBL" id="AP028978">
    <property type="protein sequence ID" value="BET95191.1"/>
    <property type="molecule type" value="Genomic_DNA"/>
</dbReference>
<evidence type="ECO:0000259" key="2">
    <source>
        <dbReference type="Pfam" id="PF25136"/>
    </source>
</evidence>
<gene>
    <name evidence="3" type="ORF">TCT1_01120</name>
</gene>
<dbReference type="RefSeq" id="WP_374052215.1">
    <property type="nucleotide sequence ID" value="NZ_AP028978.1"/>
</dbReference>
<sequence>MSAINKLDSNIAQQCSFTPDQFKVNVTTKIDNDITAPIGSFPWAIIQVYLGKKVFRRNWTDPVEYIQLVSDSSPLIEKRQQDNITAWQPTPEDLTACDWELHGPYLEFDLTVGIRIFESSDFPWGYISKGSKGSTGFDNIGTLKLVRNNSDIKNITAFFFWIDTDLTIQALSDNNQESHQKMAELFSKNLTVIVDDVHYVIGRVNTDKFKDELPIAYEVAYYADSNNDIKKLGDLLQQNAGKTLRLRLLWNDN</sequence>
<evidence type="ECO:0000313" key="3">
    <source>
        <dbReference type="EMBL" id="BET95191.1"/>
    </source>
</evidence>